<accession>A0A645GR80</accession>
<dbReference type="EMBL" id="VSSQ01079062">
    <property type="protein sequence ID" value="MPN28686.1"/>
    <property type="molecule type" value="Genomic_DNA"/>
</dbReference>
<keyword evidence="1" id="KW-0472">Membrane</keyword>
<evidence type="ECO:0000313" key="2">
    <source>
        <dbReference type="EMBL" id="MPN28686.1"/>
    </source>
</evidence>
<organism evidence="2">
    <name type="scientific">bioreactor metagenome</name>
    <dbReference type="NCBI Taxonomy" id="1076179"/>
    <lineage>
        <taxon>unclassified sequences</taxon>
        <taxon>metagenomes</taxon>
        <taxon>ecological metagenomes</taxon>
    </lineage>
</organism>
<dbReference type="AlphaFoldDB" id="A0A645GR80"/>
<name>A0A645GR80_9ZZZZ</name>
<feature type="transmembrane region" description="Helical" evidence="1">
    <location>
        <begin position="31"/>
        <end position="52"/>
    </location>
</feature>
<evidence type="ECO:0000256" key="1">
    <source>
        <dbReference type="SAM" id="Phobius"/>
    </source>
</evidence>
<proteinExistence type="predicted"/>
<protein>
    <submittedName>
        <fullName evidence="2">Uncharacterized protein</fullName>
    </submittedName>
</protein>
<comment type="caution">
    <text evidence="2">The sequence shown here is derived from an EMBL/GenBank/DDBJ whole genome shotgun (WGS) entry which is preliminary data.</text>
</comment>
<reference evidence="2" key="1">
    <citation type="submission" date="2019-08" db="EMBL/GenBank/DDBJ databases">
        <authorList>
            <person name="Kucharzyk K."/>
            <person name="Murdoch R.W."/>
            <person name="Higgins S."/>
            <person name="Loffler F."/>
        </authorList>
    </citation>
    <scope>NUCLEOTIDE SEQUENCE</scope>
</reference>
<gene>
    <name evidence="2" type="ORF">SDC9_176130</name>
</gene>
<feature type="transmembrane region" description="Helical" evidence="1">
    <location>
        <begin position="7"/>
        <end position="25"/>
    </location>
</feature>
<keyword evidence="1" id="KW-1133">Transmembrane helix</keyword>
<keyword evidence="1" id="KW-0812">Transmembrane</keyword>
<sequence length="83" mass="8960">MINELGSFMPIVLIVCSNLFYNIAAKATPSGANAFASLIVTYLAAAGCALLMMRFQTGSFSFDNFKGINWTALLLQEVSSGWK</sequence>